<gene>
    <name evidence="4" type="ORF">QYS49_37575</name>
</gene>
<dbReference type="InterPro" id="IPR036291">
    <property type="entry name" value="NAD(P)-bd_dom_sf"/>
</dbReference>
<dbReference type="CDD" id="cd05233">
    <property type="entry name" value="SDR_c"/>
    <property type="match status" value="1"/>
</dbReference>
<reference evidence="4 5" key="1">
    <citation type="submission" date="2023-08" db="EMBL/GenBank/DDBJ databases">
        <title>Comparative genomics and taxonomic characterization of three novel marine species of genus Marivirga.</title>
        <authorList>
            <person name="Muhammad N."/>
            <person name="Kim S.-G."/>
        </authorList>
    </citation>
    <scope>NUCLEOTIDE SEQUENCE [LARGE SCALE GENOMIC DNA]</scope>
    <source>
        <strain evidence="4 5">BDSF4-3</strain>
    </source>
</reference>
<organism evidence="4 5">
    <name type="scientific">Marivirga salinarum</name>
    <dbReference type="NCBI Taxonomy" id="3059078"/>
    <lineage>
        <taxon>Bacteria</taxon>
        <taxon>Pseudomonadati</taxon>
        <taxon>Bacteroidota</taxon>
        <taxon>Cytophagia</taxon>
        <taxon>Cytophagales</taxon>
        <taxon>Marivirgaceae</taxon>
        <taxon>Marivirga</taxon>
    </lineage>
</organism>
<dbReference type="InterPro" id="IPR051122">
    <property type="entry name" value="SDR_DHRS6-like"/>
</dbReference>
<keyword evidence="2 4" id="KW-0560">Oxidoreductase</keyword>
<dbReference type="PANTHER" id="PTHR43477:SF1">
    <property type="entry name" value="DIHYDROANTICAPSIN 7-DEHYDROGENASE"/>
    <property type="match status" value="1"/>
</dbReference>
<dbReference type="Pfam" id="PF13561">
    <property type="entry name" value="adh_short_C2"/>
    <property type="match status" value="1"/>
</dbReference>
<dbReference type="Proteomes" id="UP001230496">
    <property type="component" value="Chromosome"/>
</dbReference>
<dbReference type="InterPro" id="IPR057326">
    <property type="entry name" value="KR_dom"/>
</dbReference>
<sequence length="236" mass="25319">MSFENKNILIIGASSGIGLSLAKNLQEKGANLILASRNKPNLSGDFQYIKLDVLDMKDELKELPETLHGLVYCPGSINLKPFQSIKENDYINDFRLNTVGAAMVIQQSLKALKSAKGASIVLFSTVAANTGLSFHASIASAKGALQGFGLSLAAELASKQIRVNMVAPSLTDTPLAENLLSSDDKKEASNKRHPIGRYGKAEDISNAASFLLDNENSWITGQILGVDGGMERIRNI</sequence>
<evidence type="ECO:0000256" key="1">
    <source>
        <dbReference type="ARBA" id="ARBA00006484"/>
    </source>
</evidence>
<evidence type="ECO:0000313" key="5">
    <source>
        <dbReference type="Proteomes" id="UP001230496"/>
    </source>
</evidence>
<dbReference type="PRINTS" id="PR00081">
    <property type="entry name" value="GDHRDH"/>
</dbReference>
<feature type="domain" description="Ketoreductase" evidence="3">
    <location>
        <begin position="6"/>
        <end position="157"/>
    </location>
</feature>
<keyword evidence="5" id="KW-1185">Reference proteome</keyword>
<dbReference type="GO" id="GO:0016491">
    <property type="term" value="F:oxidoreductase activity"/>
    <property type="evidence" value="ECO:0007669"/>
    <property type="project" value="UniProtKB-KW"/>
</dbReference>
<dbReference type="SUPFAM" id="SSF51735">
    <property type="entry name" value="NAD(P)-binding Rossmann-fold domains"/>
    <property type="match status" value="1"/>
</dbReference>
<dbReference type="SMART" id="SM00822">
    <property type="entry name" value="PKS_KR"/>
    <property type="match status" value="1"/>
</dbReference>
<evidence type="ECO:0000256" key="2">
    <source>
        <dbReference type="ARBA" id="ARBA00023002"/>
    </source>
</evidence>
<dbReference type="RefSeq" id="WP_308348107.1">
    <property type="nucleotide sequence ID" value="NZ_CP129971.1"/>
</dbReference>
<dbReference type="EMBL" id="CP129971">
    <property type="protein sequence ID" value="WMN11205.1"/>
    <property type="molecule type" value="Genomic_DNA"/>
</dbReference>
<dbReference type="KEGG" id="msaa:QYS49_37575"/>
<comment type="similarity">
    <text evidence="1">Belongs to the short-chain dehydrogenases/reductases (SDR) family.</text>
</comment>
<dbReference type="PANTHER" id="PTHR43477">
    <property type="entry name" value="DIHYDROANTICAPSIN 7-DEHYDROGENASE"/>
    <property type="match status" value="1"/>
</dbReference>
<evidence type="ECO:0000313" key="4">
    <source>
        <dbReference type="EMBL" id="WMN11205.1"/>
    </source>
</evidence>
<dbReference type="Gene3D" id="3.40.50.720">
    <property type="entry name" value="NAD(P)-binding Rossmann-like Domain"/>
    <property type="match status" value="1"/>
</dbReference>
<dbReference type="AlphaFoldDB" id="A0AA51RE86"/>
<dbReference type="InterPro" id="IPR002347">
    <property type="entry name" value="SDR_fam"/>
</dbReference>
<proteinExistence type="inferred from homology"/>
<accession>A0AA51RE86</accession>
<dbReference type="EC" id="1.-.-.-" evidence="4"/>
<protein>
    <submittedName>
        <fullName evidence="4">SDR family oxidoreductase</fullName>
        <ecNumber evidence="4">1.-.-.-</ecNumber>
    </submittedName>
</protein>
<name>A0AA51RE86_9BACT</name>
<evidence type="ECO:0000259" key="3">
    <source>
        <dbReference type="SMART" id="SM00822"/>
    </source>
</evidence>